<gene>
    <name evidence="8" type="ORF">METZ01_LOCUS128567</name>
</gene>
<evidence type="ECO:0000259" key="6">
    <source>
        <dbReference type="Pfam" id="PF02085"/>
    </source>
</evidence>
<keyword evidence="4" id="KW-0249">Electron transport</keyword>
<keyword evidence="5" id="KW-0408">Iron</keyword>
<dbReference type="InterPro" id="IPR036280">
    <property type="entry name" value="Multihaem_cyt_sf"/>
</dbReference>
<sequence length="159" mass="17476">MLVIAVTVSSCGNDLPPPPEQPIAFNHQKHFENDIGCLECHEGAETQSQAGLPPMAACATCHRRRAAADHPEVLKFMAQYDNGNGEPMVWRKVHVLPTSAMVHFKHKPHVQAGVDCTTCHGEVSQMTVAQQMVDVANMGWCLDCHIERDASIDCLTCHH</sequence>
<name>A0A381YGR2_9ZZZZ</name>
<dbReference type="InterPro" id="IPR020942">
    <property type="entry name" value="Cyt_c_III_dom"/>
</dbReference>
<evidence type="ECO:0000256" key="3">
    <source>
        <dbReference type="ARBA" id="ARBA00022723"/>
    </source>
</evidence>
<evidence type="ECO:0000259" key="7">
    <source>
        <dbReference type="Pfam" id="PF14522"/>
    </source>
</evidence>
<dbReference type="CDD" id="cd08168">
    <property type="entry name" value="Cytochrom_C3"/>
    <property type="match status" value="1"/>
</dbReference>
<dbReference type="GO" id="GO:0046872">
    <property type="term" value="F:metal ion binding"/>
    <property type="evidence" value="ECO:0007669"/>
    <property type="project" value="UniProtKB-KW"/>
</dbReference>
<evidence type="ECO:0000256" key="4">
    <source>
        <dbReference type="ARBA" id="ARBA00022982"/>
    </source>
</evidence>
<evidence type="ECO:0000313" key="8">
    <source>
        <dbReference type="EMBL" id="SVA75713.1"/>
    </source>
</evidence>
<keyword evidence="2" id="KW-0349">Heme</keyword>
<organism evidence="8">
    <name type="scientific">marine metagenome</name>
    <dbReference type="NCBI Taxonomy" id="408172"/>
    <lineage>
        <taxon>unclassified sequences</taxon>
        <taxon>metagenomes</taxon>
        <taxon>ecological metagenomes</taxon>
    </lineage>
</organism>
<feature type="domain" description="Cytochrome c7-like" evidence="7">
    <location>
        <begin position="102"/>
        <end position="159"/>
    </location>
</feature>
<dbReference type="SUPFAM" id="SSF48695">
    <property type="entry name" value="Multiheme cytochromes"/>
    <property type="match status" value="1"/>
</dbReference>
<dbReference type="AlphaFoldDB" id="A0A381YGR2"/>
<reference evidence="8" key="1">
    <citation type="submission" date="2018-05" db="EMBL/GenBank/DDBJ databases">
        <authorList>
            <person name="Lanie J.A."/>
            <person name="Ng W.-L."/>
            <person name="Kazmierczak K.M."/>
            <person name="Andrzejewski T.M."/>
            <person name="Davidsen T.M."/>
            <person name="Wayne K.J."/>
            <person name="Tettelin H."/>
            <person name="Glass J.I."/>
            <person name="Rusch D."/>
            <person name="Podicherti R."/>
            <person name="Tsui H.-C.T."/>
            <person name="Winkler M.E."/>
        </authorList>
    </citation>
    <scope>NUCLEOTIDE SEQUENCE</scope>
</reference>
<proteinExistence type="predicted"/>
<dbReference type="Pfam" id="PF02085">
    <property type="entry name" value="Cytochrom_CIII"/>
    <property type="match status" value="1"/>
</dbReference>
<dbReference type="InterPro" id="IPR029467">
    <property type="entry name" value="Cyt_c7-like"/>
</dbReference>
<protein>
    <submittedName>
        <fullName evidence="8">Uncharacterized protein</fullName>
    </submittedName>
</protein>
<dbReference type="Gene3D" id="3.90.10.10">
    <property type="entry name" value="Cytochrome C3"/>
    <property type="match status" value="2"/>
</dbReference>
<feature type="domain" description="Class III cytochrome C" evidence="6">
    <location>
        <begin position="19"/>
        <end position="73"/>
    </location>
</feature>
<evidence type="ECO:0000256" key="1">
    <source>
        <dbReference type="ARBA" id="ARBA00022448"/>
    </source>
</evidence>
<dbReference type="Pfam" id="PF14522">
    <property type="entry name" value="Cytochrome_C7"/>
    <property type="match status" value="1"/>
</dbReference>
<accession>A0A381YGR2</accession>
<keyword evidence="1" id="KW-0813">Transport</keyword>
<keyword evidence="3" id="KW-0479">Metal-binding</keyword>
<evidence type="ECO:0000256" key="2">
    <source>
        <dbReference type="ARBA" id="ARBA00022617"/>
    </source>
</evidence>
<dbReference type="EMBL" id="UINC01018103">
    <property type="protein sequence ID" value="SVA75713.1"/>
    <property type="molecule type" value="Genomic_DNA"/>
</dbReference>
<evidence type="ECO:0000256" key="5">
    <source>
        <dbReference type="ARBA" id="ARBA00023004"/>
    </source>
</evidence>
<dbReference type="GO" id="GO:0020037">
    <property type="term" value="F:heme binding"/>
    <property type="evidence" value="ECO:0007669"/>
    <property type="project" value="InterPro"/>
</dbReference>
<dbReference type="GO" id="GO:0009055">
    <property type="term" value="F:electron transfer activity"/>
    <property type="evidence" value="ECO:0007669"/>
    <property type="project" value="InterPro"/>
</dbReference>